<sequence>MKIAGITGLLTLGRFFMLSYSLFLPYTSSVIKVKDLAKEYFAGETLFQGVTFVLSKNEKVALTGPNGCGKTTLLKIIAGLEEKTGGSVLLESEKLGFLPQELDLPLEILAGEFLEKIILKMGKKHLVDALLSRLGFSNFDEYTKIGSLSGGEQMKLKLLEVLADEPTSLLLDEPTNHLDIDGILWFEDFIKNFKGNVLMISHDRSFINNTVSRVFELENKEFHVFEGNYDTFQEQKFQFLEKKKDEYTRFLKKKKKLEDLLALAHKIVGSKTGAVKAAKSRFKREIEENKVSRYEIKKMENLRIAGDTHSGKLIVKAEKLAKSFDGKPVISDVDFEIRGKEKIWLFGPNGAGKSTIVKLIYSNYLLRNDKSPENSAISLLKADSGDLRVGERLKIGYFAQSNEPINLDLNVLDYFLQNSSLIYDKAYSHLKNFLFEREALNKKLKMLSPGERARLKLSVFACGEYDFLILDEPTNHLDISAKEAVESALREYQGALLLVSHDRYFVSEVDVDKVMELRDGGLKIRYL</sequence>
<dbReference type="Pfam" id="PF00005">
    <property type="entry name" value="ABC_tran"/>
    <property type="match status" value="2"/>
</dbReference>
<feature type="domain" description="ABC transporter" evidence="3">
    <location>
        <begin position="31"/>
        <end position="244"/>
    </location>
</feature>
<gene>
    <name evidence="4" type="ORF">A3A78_01220</name>
</gene>
<comment type="caution">
    <text evidence="4">The sequence shown here is derived from an EMBL/GenBank/DDBJ whole genome shotgun (WGS) entry which is preliminary data.</text>
</comment>
<dbReference type="InterPro" id="IPR003593">
    <property type="entry name" value="AAA+_ATPase"/>
</dbReference>
<evidence type="ECO:0000259" key="3">
    <source>
        <dbReference type="PROSITE" id="PS50893"/>
    </source>
</evidence>
<name>A0A1F4VEH4_UNCKA</name>
<dbReference type="PROSITE" id="PS50893">
    <property type="entry name" value="ABC_TRANSPORTER_2"/>
    <property type="match status" value="2"/>
</dbReference>
<protein>
    <recommendedName>
        <fullName evidence="3">ABC transporter domain-containing protein</fullName>
    </recommendedName>
</protein>
<feature type="domain" description="ABC transporter" evidence="3">
    <location>
        <begin position="315"/>
        <end position="527"/>
    </location>
</feature>
<organism evidence="4 5">
    <name type="scientific">candidate division WWE3 bacterium RIFCSPLOWO2_01_FULL_41_18</name>
    <dbReference type="NCBI Taxonomy" id="1802625"/>
    <lineage>
        <taxon>Bacteria</taxon>
        <taxon>Katanobacteria</taxon>
    </lineage>
</organism>
<dbReference type="InterPro" id="IPR027417">
    <property type="entry name" value="P-loop_NTPase"/>
</dbReference>
<dbReference type="InterPro" id="IPR017871">
    <property type="entry name" value="ABC_transporter-like_CS"/>
</dbReference>
<evidence type="ECO:0000256" key="2">
    <source>
        <dbReference type="ARBA" id="ARBA00022840"/>
    </source>
</evidence>
<evidence type="ECO:0000313" key="5">
    <source>
        <dbReference type="Proteomes" id="UP000176504"/>
    </source>
</evidence>
<dbReference type="AlphaFoldDB" id="A0A1F4VEH4"/>
<evidence type="ECO:0000256" key="1">
    <source>
        <dbReference type="ARBA" id="ARBA00022741"/>
    </source>
</evidence>
<dbReference type="CDD" id="cd03221">
    <property type="entry name" value="ABCF_EF-3"/>
    <property type="match status" value="2"/>
</dbReference>
<accession>A0A1F4VEH4</accession>
<evidence type="ECO:0000313" key="4">
    <source>
        <dbReference type="EMBL" id="OGC55559.1"/>
    </source>
</evidence>
<dbReference type="EMBL" id="MEVI01000002">
    <property type="protein sequence ID" value="OGC55559.1"/>
    <property type="molecule type" value="Genomic_DNA"/>
</dbReference>
<dbReference type="GO" id="GO:0016887">
    <property type="term" value="F:ATP hydrolysis activity"/>
    <property type="evidence" value="ECO:0007669"/>
    <property type="project" value="InterPro"/>
</dbReference>
<dbReference type="PANTHER" id="PTHR42855">
    <property type="entry name" value="ABC TRANSPORTER ATP-BINDING SUBUNIT"/>
    <property type="match status" value="1"/>
</dbReference>
<dbReference type="InterPro" id="IPR003439">
    <property type="entry name" value="ABC_transporter-like_ATP-bd"/>
</dbReference>
<dbReference type="Proteomes" id="UP000176504">
    <property type="component" value="Unassembled WGS sequence"/>
</dbReference>
<dbReference type="PANTHER" id="PTHR42855:SF2">
    <property type="entry name" value="DRUG RESISTANCE ABC TRANSPORTER,ATP-BINDING PROTEIN"/>
    <property type="match status" value="1"/>
</dbReference>
<dbReference type="Gene3D" id="3.40.50.300">
    <property type="entry name" value="P-loop containing nucleotide triphosphate hydrolases"/>
    <property type="match status" value="2"/>
</dbReference>
<reference evidence="4 5" key="1">
    <citation type="journal article" date="2016" name="Nat. Commun.">
        <title>Thousands of microbial genomes shed light on interconnected biogeochemical processes in an aquifer system.</title>
        <authorList>
            <person name="Anantharaman K."/>
            <person name="Brown C.T."/>
            <person name="Hug L.A."/>
            <person name="Sharon I."/>
            <person name="Castelle C.J."/>
            <person name="Probst A.J."/>
            <person name="Thomas B.C."/>
            <person name="Singh A."/>
            <person name="Wilkins M.J."/>
            <person name="Karaoz U."/>
            <person name="Brodie E.L."/>
            <person name="Williams K.H."/>
            <person name="Hubbard S.S."/>
            <person name="Banfield J.F."/>
        </authorList>
    </citation>
    <scope>NUCLEOTIDE SEQUENCE [LARGE SCALE GENOMIC DNA]</scope>
</reference>
<dbReference type="SUPFAM" id="SSF52540">
    <property type="entry name" value="P-loop containing nucleoside triphosphate hydrolases"/>
    <property type="match status" value="2"/>
</dbReference>
<keyword evidence="1" id="KW-0547">Nucleotide-binding</keyword>
<dbReference type="InterPro" id="IPR051309">
    <property type="entry name" value="ABCF_ATPase"/>
</dbReference>
<dbReference type="SMART" id="SM00382">
    <property type="entry name" value="AAA"/>
    <property type="match status" value="2"/>
</dbReference>
<proteinExistence type="predicted"/>
<dbReference type="PROSITE" id="PS00211">
    <property type="entry name" value="ABC_TRANSPORTER_1"/>
    <property type="match status" value="2"/>
</dbReference>
<keyword evidence="2" id="KW-0067">ATP-binding</keyword>
<dbReference type="GO" id="GO:0005524">
    <property type="term" value="F:ATP binding"/>
    <property type="evidence" value="ECO:0007669"/>
    <property type="project" value="UniProtKB-KW"/>
</dbReference>